<keyword evidence="5" id="KW-1185">Reference proteome</keyword>
<dbReference type="EnsemblMetazoa" id="AALFPA23_018658.R27379">
    <property type="protein sequence ID" value="AALFPA23_018658.P27379"/>
    <property type="gene ID" value="AALFPA23_018658"/>
</dbReference>
<proteinExistence type="inferred from homology"/>
<dbReference type="InterPro" id="IPR039600">
    <property type="entry name" value="TANGO6/Rtp1"/>
</dbReference>
<dbReference type="Pfam" id="PF10304">
    <property type="entry name" value="RTP1_C2"/>
    <property type="match status" value="1"/>
</dbReference>
<dbReference type="Proteomes" id="UP000069940">
    <property type="component" value="Unassembled WGS sequence"/>
</dbReference>
<dbReference type="InterPro" id="IPR019451">
    <property type="entry name" value="Rtp1_C1"/>
</dbReference>
<accession>A0ABM1ZHU4</accession>
<dbReference type="GeneID" id="109415438"/>
<dbReference type="PANTHER" id="PTHR20959:SF1">
    <property type="entry name" value="TRANSPORT AND GOLGI ORGANIZATION PROTEIN 6 HOMOLOG"/>
    <property type="match status" value="1"/>
</dbReference>
<name>A0ABM1ZHU4_AEDAL</name>
<dbReference type="PANTHER" id="PTHR20959">
    <property type="entry name" value="TRANSPORT AND GOLGI ORGANIZATION PROTEIN 6 FAMILY MEMBER"/>
    <property type="match status" value="1"/>
</dbReference>
<feature type="domain" description="RNA polymerase II assembly factor Rtp1 C-terminal" evidence="3">
    <location>
        <begin position="639"/>
        <end position="747"/>
    </location>
</feature>
<sequence length="920" mass="105266">MMESSAILKVLNDLVAANFQDLNVQRLHTILEPAEKDLNSSESDDFLWKLSVGYLEVQHRFLTACLIQKRNSTGTGTKDTLADEELINLPEQLIFLQAVDRIRQFTLNLYLPKELRGLTKCDLRMMVQLEEAERLRRLKFCLEAFRKLFEVKILTLQGSLENCILEYIAGVFSYHFVQGSFSNMKEDQLFKDVGLFPVEQVFKSLLIIKGVPNLAMELAKQIHLELLRLTGEPGGFPVLCRTLLANVPSDETPTWKKSEIIAKIVASKGHTKQFYRQVLQDVFQFYEASLFGHDQESLPYVGTCIECMRQMYLLPPAYQELRNTIDNYFVGRFDQLAEPPELLSGTILLERSQLAASLYLNYMAFSGSSCSSLSSSILTAYLQIFLKLYSMVPAAMQEQQHLQTLIIFCLSNRDKHQLESVLEELLLVNENPVMKKLHPRIYLKIGPKGDETYSLQIGPQQVEDGQDEDTLAPTLIEILKASNRNLLIYDVFVVLLKLFERFSVGTDRNLLLDAEEQDASQCKAFLRKYVIIQALMELVSHKHFHSQLYENPSDVLAFVKSLLVKSIDHVQANESLIEIILSIFQEYLQRLQTRDDVQEILKLLNQFKRSERCGDQLRAQIDRICDGSKPKDDAELTPYQNAFSLCSDKEPYCKVYGTTLMIGLLRQRDQETLTQKHAVLILALDNLRSVESYAFLNSVRLLVALCNVLEAETIEALVREYQSSANDVDYRLKIGEATMKTVEAMGPIAFKYREQLINCFLHECKSPVDEFRASSLANLGMVCKILSYQVHTFFYEMFLVIKSAIETDTYLPVRRAAILVLSQLIEGMDNLLDYQEYLLSIYRFLKFIAETERDDVTRLQAAVGLDHLTAKTKDFFNAGNSALATGKLEKEIRIFGIKEQEADERRRNARSGDILTKMLD</sequence>
<dbReference type="SUPFAM" id="SSF48371">
    <property type="entry name" value="ARM repeat"/>
    <property type="match status" value="1"/>
</dbReference>
<reference evidence="5" key="1">
    <citation type="journal article" date="2015" name="Proc. Natl. Acad. Sci. U.S.A.">
        <title>Genome sequence of the Asian Tiger mosquito, Aedes albopictus, reveals insights into its biology, genetics, and evolution.</title>
        <authorList>
            <person name="Chen X.G."/>
            <person name="Jiang X."/>
            <person name="Gu J."/>
            <person name="Xu M."/>
            <person name="Wu Y."/>
            <person name="Deng Y."/>
            <person name="Zhang C."/>
            <person name="Bonizzoni M."/>
            <person name="Dermauw W."/>
            <person name="Vontas J."/>
            <person name="Armbruster P."/>
            <person name="Huang X."/>
            <person name="Yang Y."/>
            <person name="Zhang H."/>
            <person name="He W."/>
            <person name="Peng H."/>
            <person name="Liu Y."/>
            <person name="Wu K."/>
            <person name="Chen J."/>
            <person name="Lirakis M."/>
            <person name="Topalis P."/>
            <person name="Van Leeuwen T."/>
            <person name="Hall A.B."/>
            <person name="Jiang X."/>
            <person name="Thorpe C."/>
            <person name="Mueller R.L."/>
            <person name="Sun C."/>
            <person name="Waterhouse R.M."/>
            <person name="Yan G."/>
            <person name="Tu Z.J."/>
            <person name="Fang X."/>
            <person name="James A.A."/>
        </authorList>
    </citation>
    <scope>NUCLEOTIDE SEQUENCE [LARGE SCALE GENOMIC DNA]</scope>
    <source>
        <strain evidence="5">Foshan</strain>
    </source>
</reference>
<dbReference type="InterPro" id="IPR011989">
    <property type="entry name" value="ARM-like"/>
</dbReference>
<dbReference type="Pfam" id="PF10363">
    <property type="entry name" value="RTP1_C1"/>
    <property type="match status" value="1"/>
</dbReference>
<evidence type="ECO:0000256" key="1">
    <source>
        <dbReference type="ARBA" id="ARBA00005724"/>
    </source>
</evidence>
<reference evidence="4" key="2">
    <citation type="submission" date="2025-05" db="UniProtKB">
        <authorList>
            <consortium name="EnsemblMetazoa"/>
        </authorList>
    </citation>
    <scope>IDENTIFICATION</scope>
    <source>
        <strain evidence="4">Foshan</strain>
    </source>
</reference>
<protein>
    <submittedName>
        <fullName evidence="4">Uncharacterized protein</fullName>
    </submittedName>
</protein>
<dbReference type="InterPro" id="IPR016024">
    <property type="entry name" value="ARM-type_fold"/>
</dbReference>
<feature type="domain" description="RNA polymerase II assembly factor Rtp1 C-terminal" evidence="2">
    <location>
        <begin position="837"/>
        <end position="868"/>
    </location>
</feature>
<dbReference type="InterPro" id="IPR019414">
    <property type="entry name" value="Rtp1_C2"/>
</dbReference>
<evidence type="ECO:0000313" key="5">
    <source>
        <dbReference type="Proteomes" id="UP000069940"/>
    </source>
</evidence>
<comment type="similarity">
    <text evidence="1">Belongs to the Tango6 family.</text>
</comment>
<dbReference type="RefSeq" id="XP_029720109.2">
    <property type="nucleotide sequence ID" value="XM_029864249.2"/>
</dbReference>
<organism evidence="4 5">
    <name type="scientific">Aedes albopictus</name>
    <name type="common">Asian tiger mosquito</name>
    <name type="synonym">Stegomyia albopicta</name>
    <dbReference type="NCBI Taxonomy" id="7160"/>
    <lineage>
        <taxon>Eukaryota</taxon>
        <taxon>Metazoa</taxon>
        <taxon>Ecdysozoa</taxon>
        <taxon>Arthropoda</taxon>
        <taxon>Hexapoda</taxon>
        <taxon>Insecta</taxon>
        <taxon>Pterygota</taxon>
        <taxon>Neoptera</taxon>
        <taxon>Endopterygota</taxon>
        <taxon>Diptera</taxon>
        <taxon>Nematocera</taxon>
        <taxon>Culicoidea</taxon>
        <taxon>Culicidae</taxon>
        <taxon>Culicinae</taxon>
        <taxon>Aedini</taxon>
        <taxon>Aedes</taxon>
        <taxon>Stegomyia</taxon>
    </lineage>
</organism>
<dbReference type="Gene3D" id="1.25.10.10">
    <property type="entry name" value="Leucine-rich Repeat Variant"/>
    <property type="match status" value="1"/>
</dbReference>
<evidence type="ECO:0000259" key="2">
    <source>
        <dbReference type="Pfam" id="PF10304"/>
    </source>
</evidence>
<evidence type="ECO:0000313" key="4">
    <source>
        <dbReference type="EnsemblMetazoa" id="AALFPA23_018658.P27379"/>
    </source>
</evidence>
<evidence type="ECO:0000259" key="3">
    <source>
        <dbReference type="Pfam" id="PF10363"/>
    </source>
</evidence>